<protein>
    <recommendedName>
        <fullName evidence="4">Glycosyl hydrolase family 99</fullName>
    </recommendedName>
</protein>
<feature type="signal peptide" evidence="1">
    <location>
        <begin position="1"/>
        <end position="23"/>
    </location>
</feature>
<sequence length="926" mass="99306">MTFLRKIPELSSLLAIGMATALAAAPLTAVAAAPPHRAVAGTRSGPTIPTHPGPKNDDYFIGANYFGGWKSGPNFHFDYANGTDWRPDHPELEPKYGWYDDSQPVMDQQIKDASANGLDYFVFDWYPERPTINDGGDLGGLHTGMNLFRTSAEKNRMKFMVNYIDGGPFNIGALRTPGMTQAQYEAVRAAEWDTITTKWVQLFSDPSYVTIDGSPVIEIYDVQRFTTDFSTGTRSGLSPHELAKIPEERAVMRAAVDVLKAKAAAAGFPDVIIGGGLQQPGWSGEYVNAHDYDGLYDFFTAYAWHDMKRVPAADNSYYNLIRDNHDYVWNYFAKYKNPAADYVPVITQGWNNIVHPDYPKWSIDKTPEAFGNSLREARAYLDQHPQTNLSTGSSIKMAIIGSWNELFEGHYFIPTKADGDAYTSQVGRVFGATDTGAAASARAANLVDVVTAYLSRLDRRLADTPVSSDEHATLTSAKAPAQQIVAALDAPASLTQALTKVAPLVNALPGALRGTALSSGDLGPVQRAWSSLVEAAFGLTVTASSSDYSATHGESVSLGVDVQGSAPVSNLAWKVRFPSTWPTADIQLAGNHQNTTTVVPQAVGDGTLYNVSDMFPGPSDMIGNRQDLSVDYTFTVGGVDVSGSVPLPLTVIRDLSSRIIRNGFDGTTNRHSVWIHNQTDRSISGTLALASVPGVTATADTSAVTLAPDERREIPVTFVNETGADAQIAATFTCEGRTVLLGTAAVSPKEMSVTTVPTLDGTVRSDGIAEVNNIKGRLQVGNAARADGTNTEYRPIVSFDLTRLAGGVVTRVMLDLTEFESGNPSGVVIEHLNPLTTLSAANFSAAARATAPFPIEGAPAAPGTHRQVDVTSWVQADLAAGQTLSTFRLRLAVVAPATTSYRAFRPTEYTSADDSDAPQLKVVFAP</sequence>
<reference evidence="2 3" key="1">
    <citation type="submission" date="2021-03" db="EMBL/GenBank/DDBJ databases">
        <title>Sequencing the genomes of 1000 actinobacteria strains.</title>
        <authorList>
            <person name="Klenk H.-P."/>
        </authorList>
    </citation>
    <scope>NUCLEOTIDE SEQUENCE [LARGE SCALE GENOMIC DNA]</scope>
    <source>
        <strain evidence="2 3">DSM 18824</strain>
    </source>
</reference>
<feature type="chain" id="PRO_5047408484" description="Glycosyl hydrolase family 99" evidence="1">
    <location>
        <begin position="24"/>
        <end position="926"/>
    </location>
</feature>
<organism evidence="2 3">
    <name type="scientific">Kribbella aluminosa</name>
    <dbReference type="NCBI Taxonomy" id="416017"/>
    <lineage>
        <taxon>Bacteria</taxon>
        <taxon>Bacillati</taxon>
        <taxon>Actinomycetota</taxon>
        <taxon>Actinomycetes</taxon>
        <taxon>Propionibacteriales</taxon>
        <taxon>Kribbellaceae</taxon>
        <taxon>Kribbella</taxon>
    </lineage>
</organism>
<dbReference type="Gene3D" id="3.20.20.80">
    <property type="entry name" value="Glycosidases"/>
    <property type="match status" value="1"/>
</dbReference>
<evidence type="ECO:0000313" key="3">
    <source>
        <dbReference type="Proteomes" id="UP000755585"/>
    </source>
</evidence>
<keyword evidence="1" id="KW-0732">Signal</keyword>
<comment type="caution">
    <text evidence="2">The sequence shown here is derived from an EMBL/GenBank/DDBJ whole genome shotgun (WGS) entry which is preliminary data.</text>
</comment>
<keyword evidence="3" id="KW-1185">Reference proteome</keyword>
<dbReference type="Proteomes" id="UP000755585">
    <property type="component" value="Unassembled WGS sequence"/>
</dbReference>
<evidence type="ECO:0000313" key="2">
    <source>
        <dbReference type="EMBL" id="MBP2355939.1"/>
    </source>
</evidence>
<accession>A0ABS4UWB5</accession>
<dbReference type="EMBL" id="JAGINT010000002">
    <property type="protein sequence ID" value="MBP2355939.1"/>
    <property type="molecule type" value="Genomic_DNA"/>
</dbReference>
<evidence type="ECO:0008006" key="4">
    <source>
        <dbReference type="Google" id="ProtNLM"/>
    </source>
</evidence>
<evidence type="ECO:0000256" key="1">
    <source>
        <dbReference type="SAM" id="SignalP"/>
    </source>
</evidence>
<dbReference type="RefSeq" id="WP_209698541.1">
    <property type="nucleotide sequence ID" value="NZ_BAAAVU010000005.1"/>
</dbReference>
<proteinExistence type="predicted"/>
<name>A0ABS4UWB5_9ACTN</name>
<gene>
    <name evidence="2" type="ORF">JOF29_007049</name>
</gene>